<comment type="caution">
    <text evidence="5">The sequence shown here is derived from an EMBL/GenBank/DDBJ whole genome shotgun (WGS) entry which is preliminary data.</text>
</comment>
<feature type="domain" description="Post-transcriptional regulator MKT1 C-terminal" evidence="3">
    <location>
        <begin position="492"/>
        <end position="711"/>
    </location>
</feature>
<evidence type="ECO:0000256" key="1">
    <source>
        <dbReference type="ARBA" id="ARBA00022845"/>
    </source>
</evidence>
<dbReference type="Pfam" id="PF12246">
    <property type="entry name" value="MKT1_C"/>
    <property type="match status" value="1"/>
</dbReference>
<keyword evidence="6" id="KW-1185">Reference proteome</keyword>
<dbReference type="RefSeq" id="XP_067078101.1">
    <property type="nucleotide sequence ID" value="XM_067222000.1"/>
</dbReference>
<accession>A0A1G4I4D0</accession>
<dbReference type="GeneID" id="92379896"/>
<dbReference type="GO" id="GO:0006417">
    <property type="term" value="P:regulation of translation"/>
    <property type="evidence" value="ECO:0007669"/>
    <property type="project" value="UniProtKB-KW"/>
</dbReference>
<evidence type="ECO:0000259" key="4">
    <source>
        <dbReference type="Pfam" id="PF12247"/>
    </source>
</evidence>
<organism evidence="5 6">
    <name type="scientific">Trypanosoma equiperdum</name>
    <dbReference type="NCBI Taxonomy" id="5694"/>
    <lineage>
        <taxon>Eukaryota</taxon>
        <taxon>Discoba</taxon>
        <taxon>Euglenozoa</taxon>
        <taxon>Kinetoplastea</taxon>
        <taxon>Metakinetoplastina</taxon>
        <taxon>Trypanosomatida</taxon>
        <taxon>Trypanosomatidae</taxon>
        <taxon>Trypanosoma</taxon>
    </lineage>
</organism>
<dbReference type="Pfam" id="PF12247">
    <property type="entry name" value="MKT1_N"/>
    <property type="match status" value="1"/>
</dbReference>
<dbReference type="Proteomes" id="UP000195570">
    <property type="component" value="Unassembled WGS sequence"/>
</dbReference>
<dbReference type="VEuPathDB" id="TriTrypDB:TEOVI_000595700"/>
<evidence type="ECO:0000259" key="3">
    <source>
        <dbReference type="Pfam" id="PF12246"/>
    </source>
</evidence>
<evidence type="ECO:0000313" key="5">
    <source>
        <dbReference type="EMBL" id="SCU66684.1"/>
    </source>
</evidence>
<dbReference type="Gene3D" id="3.40.50.1010">
    <property type="entry name" value="5'-nuclease"/>
    <property type="match status" value="1"/>
</dbReference>
<feature type="domain" description="Post-transcriptional regulator MKT1 N-terminal" evidence="4">
    <location>
        <begin position="344"/>
        <end position="415"/>
    </location>
</feature>
<evidence type="ECO:0000256" key="2">
    <source>
        <dbReference type="ARBA" id="ARBA00024023"/>
    </source>
</evidence>
<gene>
    <name evidence="5" type="ORF">TEOVI_000595700</name>
</gene>
<evidence type="ECO:0000313" key="6">
    <source>
        <dbReference type="Proteomes" id="UP000195570"/>
    </source>
</evidence>
<dbReference type="SUPFAM" id="SSF88723">
    <property type="entry name" value="PIN domain-like"/>
    <property type="match status" value="1"/>
</dbReference>
<dbReference type="InterPro" id="IPR022039">
    <property type="entry name" value="MKT1_C"/>
</dbReference>
<dbReference type="InterPro" id="IPR022040">
    <property type="entry name" value="MKT1_N"/>
</dbReference>
<dbReference type="EMBL" id="CZPT02000598">
    <property type="protein sequence ID" value="SCU66684.1"/>
    <property type="molecule type" value="Genomic_DNA"/>
</dbReference>
<dbReference type="InterPro" id="IPR029060">
    <property type="entry name" value="PIN-like_dom_sf"/>
</dbReference>
<keyword evidence="1" id="KW-0810">Translation regulation</keyword>
<dbReference type="AlphaFoldDB" id="A0A1G4I4D0"/>
<comment type="similarity">
    <text evidence="2">Belongs to the XPG/RAD2 endonuclease family.</text>
</comment>
<protein>
    <submittedName>
        <fullName evidence="5">Protein mkt1, putative</fullName>
    </submittedName>
</protein>
<name>A0A1G4I4D0_TRYEQ</name>
<reference evidence="5" key="1">
    <citation type="submission" date="2016-09" db="EMBL/GenBank/DDBJ databases">
        <authorList>
            <person name="Hebert L."/>
            <person name="Moumen B."/>
        </authorList>
    </citation>
    <scope>NUCLEOTIDE SEQUENCE [LARGE SCALE GENOMIC DNA]</scope>
    <source>
        <strain evidence="5">OVI</strain>
    </source>
</reference>
<proteinExistence type="inferred from homology"/>
<sequence length="735" mass="83307">MYPRHDDVSLFQRFVNDHKLEEKGLPLYQLAQLEGTDQVMLGVDGTKIIDMITQAVREREKMAIYTYTTPYTVYEKINEFRTMFQSIKNCTPVFVFNGIQYSPDSAEEFGREKNVVPSEVAALTGTDSSRLSNTTNVRFAEIHKKTANRFVVEEDVEGQIIRIFRSEFKNTIRAPYLAWAQLSSFRHCNHRHISEVYGCLELLAFPGIDRVVTNINPTRGTFDVVYKARVLEAARLSEEDLSSLILVESRSRVMRTVTLKFSSLEDMIKKVVRYKGSTIGASFAQQLHEEAIRASEANRMRASNQRGAAFRNLSAFASPVLTLTPPHCLPLHFLYGIPGFPHADAESFVGLPLPPVLYYIMSAGLLSPSLFAAVSQETVVDDWPLVDSIKYRDVAETVLPLRVQTIYQLAWTMSRGLGSISWFRRYNVLPARVSKLHVPPAIQLDGWALHSVTVPRGLHLVDVMEFAHLACSVDQVIYNTMEETYAAILLQSLDLLGYLTHETQDLHEEGQSSEPSTFGRALQLCSVPTLSEYTVLLIELARTNAISTEPFRITTEEVSPRDTPRDIVFASRVLSIIPLNVSGPWTAPIDAELAAFSMLSRMISRSIRQLLEAITTLMFSKGRTHVPLHRIGEIQRLLPFSTPVEFGCGVLVEYMLMKDKCTLKDLEEAFPECTYLRHDLATLFYFWDLAVQVLQRIETKENFCVDQHCLSSANERMKRAQKNLNILTGVRETYY</sequence>